<dbReference type="EMBL" id="JAHXZI010000029">
    <property type="protein sequence ID" value="MBW6439557.1"/>
    <property type="molecule type" value="Genomic_DNA"/>
</dbReference>
<feature type="transmembrane region" description="Helical" evidence="1">
    <location>
        <begin position="23"/>
        <end position="43"/>
    </location>
</feature>
<dbReference type="Proteomes" id="UP001519863">
    <property type="component" value="Unassembled WGS sequence"/>
</dbReference>
<evidence type="ECO:0000313" key="2">
    <source>
        <dbReference type="EMBL" id="MBW6439557.1"/>
    </source>
</evidence>
<proteinExistence type="predicted"/>
<accession>A0ABS7BF92</accession>
<name>A0ABS7BF92_9ACTN</name>
<dbReference type="RefSeq" id="WP_220148702.1">
    <property type="nucleotide sequence ID" value="NZ_JAHXZI010000029.1"/>
</dbReference>
<keyword evidence="1" id="KW-0472">Membrane</keyword>
<keyword evidence="1" id="KW-0812">Transmembrane</keyword>
<protein>
    <submittedName>
        <fullName evidence="2">Uncharacterized protein</fullName>
    </submittedName>
</protein>
<reference evidence="2 3" key="1">
    <citation type="journal article" date="2013" name="Antonie Van Leeuwenhoek">
        <title>Actinoplanes hulinensis sp. nov., a novel actinomycete isolated from soybean root (Glycine max (L.) Merr).</title>
        <authorList>
            <person name="Shen Y."/>
            <person name="Liu C."/>
            <person name="Wang X."/>
            <person name="Zhao J."/>
            <person name="Jia F."/>
            <person name="Zhang Y."/>
            <person name="Wang L."/>
            <person name="Yang D."/>
            <person name="Xiang W."/>
        </authorList>
    </citation>
    <scope>NUCLEOTIDE SEQUENCE [LARGE SCALE GENOMIC DNA]</scope>
    <source>
        <strain evidence="2 3">NEAU-M9</strain>
    </source>
</reference>
<sequence>MLLVTLDEFATLLGVDPTSSLRWQLPASYAVAAVAGMAWALILKNTRPQAYAAIGRGANSATLDLRPPTRAGR</sequence>
<organism evidence="2 3">
    <name type="scientific">Actinoplanes hulinensis</name>
    <dbReference type="NCBI Taxonomy" id="1144547"/>
    <lineage>
        <taxon>Bacteria</taxon>
        <taxon>Bacillati</taxon>
        <taxon>Actinomycetota</taxon>
        <taxon>Actinomycetes</taxon>
        <taxon>Micromonosporales</taxon>
        <taxon>Micromonosporaceae</taxon>
        <taxon>Actinoplanes</taxon>
    </lineage>
</organism>
<evidence type="ECO:0000313" key="3">
    <source>
        <dbReference type="Proteomes" id="UP001519863"/>
    </source>
</evidence>
<gene>
    <name evidence="2" type="ORF">KZ829_38110</name>
</gene>
<keyword evidence="1" id="KW-1133">Transmembrane helix</keyword>
<comment type="caution">
    <text evidence="2">The sequence shown here is derived from an EMBL/GenBank/DDBJ whole genome shotgun (WGS) entry which is preliminary data.</text>
</comment>
<keyword evidence="3" id="KW-1185">Reference proteome</keyword>
<evidence type="ECO:0000256" key="1">
    <source>
        <dbReference type="SAM" id="Phobius"/>
    </source>
</evidence>